<keyword evidence="2" id="KW-0560">Oxidoreductase</keyword>
<evidence type="ECO:0000256" key="2">
    <source>
        <dbReference type="ARBA" id="ARBA00023002"/>
    </source>
</evidence>
<dbReference type="SUPFAM" id="SSF51735">
    <property type="entry name" value="NAD(P)-binding Rossmann-fold domains"/>
    <property type="match status" value="1"/>
</dbReference>
<evidence type="ECO:0000313" key="3">
    <source>
        <dbReference type="EMBL" id="TQN64284.1"/>
    </source>
</evidence>
<protein>
    <submittedName>
        <fullName evidence="3">WW domain-containing oxidoreductase</fullName>
    </submittedName>
</protein>
<dbReference type="Gene3D" id="3.40.50.720">
    <property type="entry name" value="NAD(P)-binding Rossmann-like Domain"/>
    <property type="match status" value="1"/>
</dbReference>
<reference evidence="3 4" key="1">
    <citation type="journal article" date="2019" name="Sci. Rep.">
        <title>Colletotrichum shisoi sp. nov., an anthracnose pathogen of Perilla frutescens in Japan: molecular phylogenetic, morphological and genomic evidence.</title>
        <authorList>
            <person name="Gan P."/>
            <person name="Tsushima A."/>
            <person name="Hiroyama R."/>
            <person name="Narusaka M."/>
            <person name="Takano Y."/>
            <person name="Narusaka Y."/>
            <person name="Kawaradani M."/>
            <person name="Damm U."/>
            <person name="Shirasu K."/>
        </authorList>
    </citation>
    <scope>NUCLEOTIDE SEQUENCE [LARGE SCALE GENOMIC DNA]</scope>
    <source>
        <strain evidence="3 4">PG-2018a</strain>
    </source>
</reference>
<dbReference type="Proteomes" id="UP000326340">
    <property type="component" value="Unassembled WGS sequence"/>
</dbReference>
<evidence type="ECO:0000313" key="4">
    <source>
        <dbReference type="Proteomes" id="UP000326340"/>
    </source>
</evidence>
<keyword evidence="4" id="KW-1185">Reference proteome</keyword>
<comment type="similarity">
    <text evidence="1">Belongs to the short-chain dehydrogenases/reductases (SDR) family.</text>
</comment>
<dbReference type="AlphaFoldDB" id="A0A5Q4BC70"/>
<dbReference type="EMBL" id="PUHP01002562">
    <property type="protein sequence ID" value="TQN64284.1"/>
    <property type="molecule type" value="Genomic_DNA"/>
</dbReference>
<dbReference type="PANTHER" id="PTHR24320:SF272">
    <property type="entry name" value="NAD(P)-BINDING ROSSMANN-FOLD SUPERFAMILY PROTEIN"/>
    <property type="match status" value="1"/>
</dbReference>
<gene>
    <name evidence="3" type="primary">WWOX</name>
    <name evidence="3" type="ORF">CSHISOI_11145</name>
</gene>
<feature type="non-terminal residue" evidence="3">
    <location>
        <position position="320"/>
    </location>
</feature>
<dbReference type="PANTHER" id="PTHR24320">
    <property type="entry name" value="RETINOL DEHYDROGENASE"/>
    <property type="match status" value="1"/>
</dbReference>
<sequence>MAIPELRLTADGHELQFGTNHPSHFLLYKLLEPALLAAASSDLPSRVDNLSYSAHNVHGISDFDNYDFQKSGFDASVAYGQSKTANTYIANEIERRYGSRHLHATSVHPGIVQTGLNQHMPPDAFKGMKFLYPTMKSVEQGAATSVWAAVGKAWEHGGGKYLVNCAVAEAFILERKPRQKSFTMATNPSSSDIRKSIKATAETFLASFEDGSTQNDPAIINRTLAHDCASHILPSSVSEVLGLPAGFSIENATFQGVFAKDIKVLKFRNSVISNLGIDTEARLAAFTSVFDVVVISSGETVPSETSFTLYFNDDGSKIIK</sequence>
<dbReference type="GO" id="GO:0016491">
    <property type="term" value="F:oxidoreductase activity"/>
    <property type="evidence" value="ECO:0007669"/>
    <property type="project" value="UniProtKB-KW"/>
</dbReference>
<proteinExistence type="inferred from homology"/>
<accession>A0A5Q4BC70</accession>
<comment type="caution">
    <text evidence="3">The sequence shown here is derived from an EMBL/GenBank/DDBJ whole genome shotgun (WGS) entry which is preliminary data.</text>
</comment>
<evidence type="ECO:0000256" key="1">
    <source>
        <dbReference type="ARBA" id="ARBA00006484"/>
    </source>
</evidence>
<dbReference type="OrthoDB" id="191139at2759"/>
<dbReference type="InterPro" id="IPR036291">
    <property type="entry name" value="NAD(P)-bd_dom_sf"/>
</dbReference>
<name>A0A5Q4BC70_9PEZI</name>
<organism evidence="3 4">
    <name type="scientific">Colletotrichum shisoi</name>
    <dbReference type="NCBI Taxonomy" id="2078593"/>
    <lineage>
        <taxon>Eukaryota</taxon>
        <taxon>Fungi</taxon>
        <taxon>Dikarya</taxon>
        <taxon>Ascomycota</taxon>
        <taxon>Pezizomycotina</taxon>
        <taxon>Sordariomycetes</taxon>
        <taxon>Hypocreomycetidae</taxon>
        <taxon>Glomerellales</taxon>
        <taxon>Glomerellaceae</taxon>
        <taxon>Colletotrichum</taxon>
        <taxon>Colletotrichum destructivum species complex</taxon>
    </lineage>
</organism>